<proteinExistence type="predicted"/>
<reference evidence="2 3" key="1">
    <citation type="journal article" date="2015" name="Genome Biol.">
        <title>Comparative genomics of Steinernema reveals deeply conserved gene regulatory networks.</title>
        <authorList>
            <person name="Dillman A.R."/>
            <person name="Macchietto M."/>
            <person name="Porter C.F."/>
            <person name="Rogers A."/>
            <person name="Williams B."/>
            <person name="Antoshechkin I."/>
            <person name="Lee M.M."/>
            <person name="Goodwin Z."/>
            <person name="Lu X."/>
            <person name="Lewis E.E."/>
            <person name="Goodrich-Blair H."/>
            <person name="Stock S.P."/>
            <person name="Adams B.J."/>
            <person name="Sternberg P.W."/>
            <person name="Mortazavi A."/>
        </authorList>
    </citation>
    <scope>NUCLEOTIDE SEQUENCE [LARGE SCALE GENOMIC DNA]</scope>
    <source>
        <strain evidence="2 3">ALL</strain>
    </source>
</reference>
<dbReference type="Proteomes" id="UP000298663">
    <property type="component" value="Unassembled WGS sequence"/>
</dbReference>
<protein>
    <submittedName>
        <fullName evidence="2">Uncharacterized protein</fullName>
    </submittedName>
</protein>
<sequence>MQHDEVVDVQPQSANPLRQDLPQLQNERTSEAVGTCCLACSETFGECCSHCGEDIIQALMMLCCCCFWCNQ</sequence>
<dbReference type="EMBL" id="AZBU02000006">
    <property type="protein sequence ID" value="TKR72660.1"/>
    <property type="molecule type" value="Genomic_DNA"/>
</dbReference>
<accession>A0A4U5MSI6</accession>
<keyword evidence="3" id="KW-1185">Reference proteome</keyword>
<organism evidence="2 3">
    <name type="scientific">Steinernema carpocapsae</name>
    <name type="common">Entomopathogenic nematode</name>
    <dbReference type="NCBI Taxonomy" id="34508"/>
    <lineage>
        <taxon>Eukaryota</taxon>
        <taxon>Metazoa</taxon>
        <taxon>Ecdysozoa</taxon>
        <taxon>Nematoda</taxon>
        <taxon>Chromadorea</taxon>
        <taxon>Rhabditida</taxon>
        <taxon>Tylenchina</taxon>
        <taxon>Panagrolaimomorpha</taxon>
        <taxon>Strongyloidoidea</taxon>
        <taxon>Steinernematidae</taxon>
        <taxon>Steinernema</taxon>
    </lineage>
</organism>
<feature type="region of interest" description="Disordered" evidence="1">
    <location>
        <begin position="1"/>
        <end position="21"/>
    </location>
</feature>
<gene>
    <name evidence="2" type="ORF">L596_020073</name>
</gene>
<evidence type="ECO:0000256" key="1">
    <source>
        <dbReference type="SAM" id="MobiDB-lite"/>
    </source>
</evidence>
<reference evidence="2 3" key="2">
    <citation type="journal article" date="2019" name="G3 (Bethesda)">
        <title>Hybrid Assembly of the Genome of the Entomopathogenic Nematode Steinernema carpocapsae Identifies the X-Chromosome.</title>
        <authorList>
            <person name="Serra L."/>
            <person name="Macchietto M."/>
            <person name="Macias-Munoz A."/>
            <person name="McGill C.J."/>
            <person name="Rodriguez I.M."/>
            <person name="Rodriguez B."/>
            <person name="Murad R."/>
            <person name="Mortazavi A."/>
        </authorList>
    </citation>
    <scope>NUCLEOTIDE SEQUENCE [LARGE SCALE GENOMIC DNA]</scope>
    <source>
        <strain evidence="2 3">ALL</strain>
    </source>
</reference>
<feature type="compositionally biased region" description="Polar residues" evidence="1">
    <location>
        <begin position="10"/>
        <end position="21"/>
    </location>
</feature>
<evidence type="ECO:0000313" key="3">
    <source>
        <dbReference type="Proteomes" id="UP000298663"/>
    </source>
</evidence>
<comment type="caution">
    <text evidence="2">The sequence shown here is derived from an EMBL/GenBank/DDBJ whole genome shotgun (WGS) entry which is preliminary data.</text>
</comment>
<evidence type="ECO:0000313" key="2">
    <source>
        <dbReference type="EMBL" id="TKR72660.1"/>
    </source>
</evidence>
<dbReference type="AlphaFoldDB" id="A0A4U5MSI6"/>
<name>A0A4U5MSI6_STECR</name>